<organism evidence="1 2">
    <name type="scientific">Reinekea marinisedimentorum</name>
    <dbReference type="NCBI Taxonomy" id="230495"/>
    <lineage>
        <taxon>Bacteria</taxon>
        <taxon>Pseudomonadati</taxon>
        <taxon>Pseudomonadota</taxon>
        <taxon>Gammaproteobacteria</taxon>
        <taxon>Oceanospirillales</taxon>
        <taxon>Saccharospirillaceae</taxon>
        <taxon>Reinekea</taxon>
    </lineage>
</organism>
<comment type="caution">
    <text evidence="1">The sequence shown here is derived from an EMBL/GenBank/DDBJ whole genome shotgun (WGS) entry which is preliminary data.</text>
</comment>
<evidence type="ECO:0000313" key="1">
    <source>
        <dbReference type="EMBL" id="TCS40360.1"/>
    </source>
</evidence>
<dbReference type="InterPro" id="IPR047742">
    <property type="entry name" value="PA4642-like"/>
</dbReference>
<evidence type="ECO:0000313" key="2">
    <source>
        <dbReference type="Proteomes" id="UP000295793"/>
    </source>
</evidence>
<name>A0A4R3I446_9GAMM</name>
<dbReference type="AlphaFoldDB" id="A0A4R3I446"/>
<sequence length="91" mass="10480">MKKDKSRVEDVQWGDEQLREYLNFNTYDGTDRDFHCLYRAYTRMDAAAFEAFVELFKSENRNIHATNLEGKTLAQIVATHAKGGDYLAVLG</sequence>
<reference evidence="1 2" key="1">
    <citation type="submission" date="2019-03" db="EMBL/GenBank/DDBJ databases">
        <title>Genomic Encyclopedia of Archaeal and Bacterial Type Strains, Phase II (KMG-II): from individual species to whole genera.</title>
        <authorList>
            <person name="Goeker M."/>
        </authorList>
    </citation>
    <scope>NUCLEOTIDE SEQUENCE [LARGE SCALE GENOMIC DNA]</scope>
    <source>
        <strain evidence="1 2">DSM 15388</strain>
    </source>
</reference>
<gene>
    <name evidence="1" type="ORF">BCF53_10969</name>
</gene>
<dbReference type="Proteomes" id="UP000295793">
    <property type="component" value="Unassembled WGS sequence"/>
</dbReference>
<protein>
    <submittedName>
        <fullName evidence="1">Uncharacterized protein</fullName>
    </submittedName>
</protein>
<dbReference type="RefSeq" id="WP_132701872.1">
    <property type="nucleotide sequence ID" value="NZ_SLZR01000009.1"/>
</dbReference>
<proteinExistence type="predicted"/>
<accession>A0A4R3I446</accession>
<dbReference type="NCBIfam" id="NF038106">
    <property type="entry name" value="gamma_NF038106"/>
    <property type="match status" value="1"/>
</dbReference>
<keyword evidence="2" id="KW-1185">Reference proteome</keyword>
<dbReference type="EMBL" id="SLZR01000009">
    <property type="protein sequence ID" value="TCS40360.1"/>
    <property type="molecule type" value="Genomic_DNA"/>
</dbReference>
<dbReference type="OrthoDB" id="5736604at2"/>